<keyword evidence="5 6" id="KW-0472">Membrane</keyword>
<protein>
    <submittedName>
        <fullName evidence="7">Lipopolysaccharide biosynthesis protein</fullName>
    </submittedName>
</protein>
<evidence type="ECO:0000256" key="5">
    <source>
        <dbReference type="ARBA" id="ARBA00023136"/>
    </source>
</evidence>
<feature type="transmembrane region" description="Helical" evidence="6">
    <location>
        <begin position="391"/>
        <end position="411"/>
    </location>
</feature>
<feature type="transmembrane region" description="Helical" evidence="6">
    <location>
        <begin position="12"/>
        <end position="33"/>
    </location>
</feature>
<proteinExistence type="predicted"/>
<name>A0A7X2ZQG9_9FLAO</name>
<evidence type="ECO:0000256" key="4">
    <source>
        <dbReference type="ARBA" id="ARBA00022989"/>
    </source>
</evidence>
<keyword evidence="8" id="KW-1185">Reference proteome</keyword>
<reference evidence="7 8" key="1">
    <citation type="journal article" date="2019" name="Mar. Drugs">
        <title>Comparative Genomics and CAZyme Genome Repertoires of Marine Zobellia amurskyensis KMM 3526(T) and Zobellia laminariae KMM 3676(T).</title>
        <authorList>
            <person name="Chernysheva N."/>
            <person name="Bystritskaya E."/>
            <person name="Stenkova A."/>
            <person name="Golovkin I."/>
            <person name="Nedashkovskaya O."/>
            <person name="Isaeva M."/>
        </authorList>
    </citation>
    <scope>NUCLEOTIDE SEQUENCE [LARGE SCALE GENOMIC DNA]</scope>
    <source>
        <strain evidence="7 8">KMM 3526</strain>
    </source>
</reference>
<feature type="transmembrane region" description="Helical" evidence="6">
    <location>
        <begin position="361"/>
        <end position="385"/>
    </location>
</feature>
<dbReference type="GO" id="GO:0005886">
    <property type="term" value="C:plasma membrane"/>
    <property type="evidence" value="ECO:0007669"/>
    <property type="project" value="UniProtKB-SubCell"/>
</dbReference>
<feature type="transmembrane region" description="Helical" evidence="6">
    <location>
        <begin position="121"/>
        <end position="141"/>
    </location>
</feature>
<keyword evidence="3 6" id="KW-0812">Transmembrane</keyword>
<feature type="transmembrane region" description="Helical" evidence="6">
    <location>
        <begin position="301"/>
        <end position="319"/>
    </location>
</feature>
<dbReference type="RefSeq" id="WP_038233224.1">
    <property type="nucleotide sequence ID" value="NZ_RCNR01000002.1"/>
</dbReference>
<dbReference type="Pfam" id="PF01943">
    <property type="entry name" value="Polysacc_synt"/>
    <property type="match status" value="1"/>
</dbReference>
<evidence type="ECO:0000256" key="6">
    <source>
        <dbReference type="SAM" id="Phobius"/>
    </source>
</evidence>
<dbReference type="AlphaFoldDB" id="A0A7X2ZQG9"/>
<evidence type="ECO:0000313" key="7">
    <source>
        <dbReference type="EMBL" id="MUH34507.1"/>
    </source>
</evidence>
<organism evidence="7 8">
    <name type="scientific">Zobellia amurskyensis</name>
    <dbReference type="NCBI Taxonomy" id="248905"/>
    <lineage>
        <taxon>Bacteria</taxon>
        <taxon>Pseudomonadati</taxon>
        <taxon>Bacteroidota</taxon>
        <taxon>Flavobacteriia</taxon>
        <taxon>Flavobacteriales</taxon>
        <taxon>Flavobacteriaceae</taxon>
        <taxon>Zobellia</taxon>
    </lineage>
</organism>
<feature type="transmembrane region" description="Helical" evidence="6">
    <location>
        <begin position="218"/>
        <end position="236"/>
    </location>
</feature>
<sequence length="488" mass="55562">MGLVFKQSLNNSIITYLGFGLGALNTLVLYLQFMEPKYYGLLQVVLSASVVLMPVLAFGVPNTLVKFYSSFKNDEKSTDGFLTLMLLLPLVLIVPIAGITYLVNDTIGSFLSKENPIVKGYVWHIFLIAMSMAYFEVFYAWARVQMKSVFGNFMKEIFGRVAQSVLLILLYFDIITVQSFLDFLVVAYLLRTIAMKIYAYKLHRPKLIFEFPENTRKIIIYSALIILGGSVAIVLLEIDKVMINQFIKIENVAYYSVASFIALVIAVPSRSMHQITYPLTAELLNKKDLVGLNRLYQKSSLTLYIISGLLFVLIFLNLNDLYELLPDAYRNGYVIFVWLGLAKLYDALLGNNNSILYNSDYYRAVLYMGIFLAIVTVFLNIWLIPAYGLDGAAIASFSAFFIYNTVKLIYVKMKFNMLPFTRETVQVSVLLIITIFIFYFLQLSFHPIVNIIIKSLGIALLYIGVLYKFRISEDVFQVLLKVFGKKGQ</sequence>
<feature type="transmembrane region" description="Helical" evidence="6">
    <location>
        <begin position="39"/>
        <end position="60"/>
    </location>
</feature>
<comment type="subcellular location">
    <subcellularLocation>
        <location evidence="1">Cell membrane</location>
        <topology evidence="1">Multi-pass membrane protein</topology>
    </subcellularLocation>
</comment>
<feature type="transmembrane region" description="Helical" evidence="6">
    <location>
        <begin position="423"/>
        <end position="441"/>
    </location>
</feature>
<gene>
    <name evidence="7" type="ORF">D9O36_01520</name>
</gene>
<evidence type="ECO:0000256" key="2">
    <source>
        <dbReference type="ARBA" id="ARBA00022475"/>
    </source>
</evidence>
<feature type="transmembrane region" description="Helical" evidence="6">
    <location>
        <begin position="331"/>
        <end position="349"/>
    </location>
</feature>
<keyword evidence="2" id="KW-1003">Cell membrane</keyword>
<evidence type="ECO:0000256" key="1">
    <source>
        <dbReference type="ARBA" id="ARBA00004651"/>
    </source>
</evidence>
<feature type="transmembrane region" description="Helical" evidence="6">
    <location>
        <begin position="252"/>
        <end position="269"/>
    </location>
</feature>
<accession>A0A7X2ZQG9</accession>
<comment type="caution">
    <text evidence="7">The sequence shown here is derived from an EMBL/GenBank/DDBJ whole genome shotgun (WGS) entry which is preliminary data.</text>
</comment>
<dbReference type="PANTHER" id="PTHR30250">
    <property type="entry name" value="PST FAMILY PREDICTED COLANIC ACID TRANSPORTER"/>
    <property type="match status" value="1"/>
</dbReference>
<evidence type="ECO:0000256" key="3">
    <source>
        <dbReference type="ARBA" id="ARBA00022692"/>
    </source>
</evidence>
<dbReference type="PANTHER" id="PTHR30250:SF11">
    <property type="entry name" value="O-ANTIGEN TRANSPORTER-RELATED"/>
    <property type="match status" value="1"/>
</dbReference>
<dbReference type="EMBL" id="RCNR01000002">
    <property type="protein sequence ID" value="MUH34507.1"/>
    <property type="molecule type" value="Genomic_DNA"/>
</dbReference>
<keyword evidence="4 6" id="KW-1133">Transmembrane helix</keyword>
<dbReference type="InterPro" id="IPR002797">
    <property type="entry name" value="Polysacc_synth"/>
</dbReference>
<dbReference type="Proteomes" id="UP000540519">
    <property type="component" value="Unassembled WGS sequence"/>
</dbReference>
<dbReference type="OrthoDB" id="88014at2"/>
<evidence type="ECO:0000313" key="8">
    <source>
        <dbReference type="Proteomes" id="UP000540519"/>
    </source>
</evidence>
<feature type="transmembrane region" description="Helical" evidence="6">
    <location>
        <begin position="81"/>
        <end position="101"/>
    </location>
</feature>
<feature type="transmembrane region" description="Helical" evidence="6">
    <location>
        <begin position="447"/>
        <end position="467"/>
    </location>
</feature>
<dbReference type="InterPro" id="IPR050833">
    <property type="entry name" value="Poly_Biosynth_Transport"/>
</dbReference>